<feature type="region of interest" description="Disordered" evidence="10">
    <location>
        <begin position="1"/>
        <end position="22"/>
    </location>
</feature>
<comment type="catalytic activity">
    <reaction evidence="1">
        <text>S-ubiquitinyl-[E2 ubiquitin-conjugating enzyme]-L-cysteine + [acceptor protein]-L-lysine = [E2 ubiquitin-conjugating enzyme]-L-cysteine + N(6)-ubiquitinyl-[acceptor protein]-L-lysine.</text>
        <dbReference type="EC" id="2.3.2.27"/>
    </reaction>
</comment>
<keyword evidence="7" id="KW-0805">Transcription regulation</keyword>
<evidence type="ECO:0000256" key="10">
    <source>
        <dbReference type="SAM" id="MobiDB-lite"/>
    </source>
</evidence>
<dbReference type="InterPro" id="IPR018957">
    <property type="entry name" value="Znf_C3HC4_RING-type"/>
</dbReference>
<evidence type="ECO:0000313" key="12">
    <source>
        <dbReference type="EMBL" id="GIY95207.1"/>
    </source>
</evidence>
<proteinExistence type="predicted"/>
<dbReference type="EC" id="2.3.2.27" evidence="2"/>
<feature type="domain" description="RING-type" evidence="11">
    <location>
        <begin position="26"/>
        <end position="64"/>
    </location>
</feature>
<dbReference type="EMBL" id="BPLR01017883">
    <property type="protein sequence ID" value="GIY95207.1"/>
    <property type="molecule type" value="Genomic_DNA"/>
</dbReference>
<dbReference type="Gene3D" id="3.30.40.10">
    <property type="entry name" value="Zinc/RING finger domain, C3HC4 (zinc finger)"/>
    <property type="match status" value="1"/>
</dbReference>
<comment type="caution">
    <text evidence="12">The sequence shown here is derived from an EMBL/GenBank/DDBJ whole genome shotgun (WGS) entry which is preliminary data.</text>
</comment>
<keyword evidence="8" id="KW-0804">Transcription</keyword>
<evidence type="ECO:0000256" key="5">
    <source>
        <dbReference type="ARBA" id="ARBA00022771"/>
    </source>
</evidence>
<name>A0AAV4XKL0_CAEEX</name>
<evidence type="ECO:0000256" key="1">
    <source>
        <dbReference type="ARBA" id="ARBA00000900"/>
    </source>
</evidence>
<evidence type="ECO:0000256" key="3">
    <source>
        <dbReference type="ARBA" id="ARBA00022679"/>
    </source>
</evidence>
<dbReference type="GO" id="GO:0006513">
    <property type="term" value="P:protein monoubiquitination"/>
    <property type="evidence" value="ECO:0007669"/>
    <property type="project" value="TreeGrafter"/>
</dbReference>
<keyword evidence="6" id="KW-0862">Zinc</keyword>
<evidence type="ECO:0000256" key="6">
    <source>
        <dbReference type="ARBA" id="ARBA00022833"/>
    </source>
</evidence>
<dbReference type="GO" id="GO:0008270">
    <property type="term" value="F:zinc ion binding"/>
    <property type="evidence" value="ECO:0007669"/>
    <property type="project" value="UniProtKB-KW"/>
</dbReference>
<dbReference type="PANTHER" id="PTHR46077:SF1">
    <property type="entry name" value="TOP1 BINDING ARGININE_SERINE RICH PROTEIN, E3 UBIQUITIN LIGASE"/>
    <property type="match status" value="1"/>
</dbReference>
<protein>
    <recommendedName>
        <fullName evidence="2">RING-type E3 ubiquitin transferase</fullName>
        <ecNumber evidence="2">2.3.2.27</ecNumber>
    </recommendedName>
</protein>
<dbReference type="Pfam" id="PF00097">
    <property type="entry name" value="zf-C3HC4"/>
    <property type="match status" value="1"/>
</dbReference>
<gene>
    <name evidence="12" type="ORF">CEXT_671821</name>
</gene>
<accession>A0AAV4XKL0</accession>
<dbReference type="InterPro" id="IPR001841">
    <property type="entry name" value="Znf_RING"/>
</dbReference>
<dbReference type="GO" id="GO:0061630">
    <property type="term" value="F:ubiquitin protein ligase activity"/>
    <property type="evidence" value="ECO:0007669"/>
    <property type="project" value="UniProtKB-EC"/>
</dbReference>
<feature type="compositionally biased region" description="Basic residues" evidence="10">
    <location>
        <begin position="1"/>
        <end position="10"/>
    </location>
</feature>
<evidence type="ECO:0000259" key="11">
    <source>
        <dbReference type="PROSITE" id="PS50089"/>
    </source>
</evidence>
<keyword evidence="4" id="KW-0479">Metal-binding</keyword>
<dbReference type="PROSITE" id="PS50089">
    <property type="entry name" value="ZF_RING_2"/>
    <property type="match status" value="1"/>
</dbReference>
<keyword evidence="13" id="KW-1185">Reference proteome</keyword>
<reference evidence="12 13" key="1">
    <citation type="submission" date="2021-06" db="EMBL/GenBank/DDBJ databases">
        <title>Caerostris extrusa draft genome.</title>
        <authorList>
            <person name="Kono N."/>
            <person name="Arakawa K."/>
        </authorList>
    </citation>
    <scope>NUCLEOTIDE SEQUENCE [LARGE SCALE GENOMIC DNA]</scope>
</reference>
<dbReference type="InterPro" id="IPR013083">
    <property type="entry name" value="Znf_RING/FYVE/PHD"/>
</dbReference>
<dbReference type="AlphaFoldDB" id="A0AAV4XKL0"/>
<evidence type="ECO:0000256" key="4">
    <source>
        <dbReference type="ARBA" id="ARBA00022723"/>
    </source>
</evidence>
<sequence>MSQRRNFQKSRKQEAEPSSLDEEECCAICLEPLRNVAGTSSCSHTFCLPCLTVYAEEKRECPICLLEFDEIIFPERKKPENE</sequence>
<evidence type="ECO:0000256" key="9">
    <source>
        <dbReference type="PROSITE-ProRule" id="PRU00175"/>
    </source>
</evidence>
<organism evidence="12 13">
    <name type="scientific">Caerostris extrusa</name>
    <name type="common">Bark spider</name>
    <name type="synonym">Caerostris bankana</name>
    <dbReference type="NCBI Taxonomy" id="172846"/>
    <lineage>
        <taxon>Eukaryota</taxon>
        <taxon>Metazoa</taxon>
        <taxon>Ecdysozoa</taxon>
        <taxon>Arthropoda</taxon>
        <taxon>Chelicerata</taxon>
        <taxon>Arachnida</taxon>
        <taxon>Araneae</taxon>
        <taxon>Araneomorphae</taxon>
        <taxon>Entelegynae</taxon>
        <taxon>Araneoidea</taxon>
        <taxon>Araneidae</taxon>
        <taxon>Caerostris</taxon>
    </lineage>
</organism>
<keyword evidence="5 9" id="KW-0863">Zinc-finger</keyword>
<dbReference type="SUPFAM" id="SSF57850">
    <property type="entry name" value="RING/U-box"/>
    <property type="match status" value="1"/>
</dbReference>
<dbReference type="Proteomes" id="UP001054945">
    <property type="component" value="Unassembled WGS sequence"/>
</dbReference>
<dbReference type="GO" id="GO:0000209">
    <property type="term" value="P:protein polyubiquitination"/>
    <property type="evidence" value="ECO:0007669"/>
    <property type="project" value="TreeGrafter"/>
</dbReference>
<evidence type="ECO:0000256" key="2">
    <source>
        <dbReference type="ARBA" id="ARBA00012483"/>
    </source>
</evidence>
<dbReference type="PROSITE" id="PS00518">
    <property type="entry name" value="ZF_RING_1"/>
    <property type="match status" value="1"/>
</dbReference>
<evidence type="ECO:0000313" key="13">
    <source>
        <dbReference type="Proteomes" id="UP001054945"/>
    </source>
</evidence>
<dbReference type="SMART" id="SM00184">
    <property type="entry name" value="RING"/>
    <property type="match status" value="1"/>
</dbReference>
<evidence type="ECO:0000256" key="8">
    <source>
        <dbReference type="ARBA" id="ARBA00023163"/>
    </source>
</evidence>
<dbReference type="InterPro" id="IPR017907">
    <property type="entry name" value="Znf_RING_CS"/>
</dbReference>
<dbReference type="PANTHER" id="PTHR46077">
    <property type="entry name" value="E3 UBIQUITIN-PROTEIN LIGASE TOPORS"/>
    <property type="match status" value="1"/>
</dbReference>
<keyword evidence="3" id="KW-0808">Transferase</keyword>
<evidence type="ECO:0000256" key="7">
    <source>
        <dbReference type="ARBA" id="ARBA00023015"/>
    </source>
</evidence>